<dbReference type="PANTHER" id="PTHR43343:SF3">
    <property type="entry name" value="PROTEASE DO-LIKE 8, CHLOROPLASTIC"/>
    <property type="match status" value="1"/>
</dbReference>
<reference evidence="5 6" key="1">
    <citation type="journal article" date="2015" name="Nature">
        <title>rRNA introns, odd ribosomes, and small enigmatic genomes across a large radiation of phyla.</title>
        <authorList>
            <person name="Brown C.T."/>
            <person name="Hug L.A."/>
            <person name="Thomas B.C."/>
            <person name="Sharon I."/>
            <person name="Castelle C.J."/>
            <person name="Singh A."/>
            <person name="Wilkins M.J."/>
            <person name="Williams K.H."/>
            <person name="Banfield J.F."/>
        </authorList>
    </citation>
    <scope>NUCLEOTIDE SEQUENCE [LARGE SCALE GENOMIC DNA]</scope>
</reference>
<dbReference type="EMBL" id="LCCW01000020">
    <property type="protein sequence ID" value="KKS42094.1"/>
    <property type="molecule type" value="Genomic_DNA"/>
</dbReference>
<dbReference type="InterPro" id="IPR001940">
    <property type="entry name" value="Peptidase_S1C"/>
</dbReference>
<evidence type="ECO:0008006" key="7">
    <source>
        <dbReference type="Google" id="ProtNLM"/>
    </source>
</evidence>
<keyword evidence="3" id="KW-0378">Hydrolase</keyword>
<dbReference type="InterPro" id="IPR009003">
    <property type="entry name" value="Peptidase_S1_PA"/>
</dbReference>
<keyword evidence="2" id="KW-0645">Protease</keyword>
<dbReference type="InterPro" id="IPR043504">
    <property type="entry name" value="Peptidase_S1_PA_chymotrypsin"/>
</dbReference>
<evidence type="ECO:0000256" key="1">
    <source>
        <dbReference type="ARBA" id="ARBA00010541"/>
    </source>
</evidence>
<gene>
    <name evidence="5" type="ORF">UV02_C0020G0005</name>
</gene>
<evidence type="ECO:0000256" key="4">
    <source>
        <dbReference type="SAM" id="SignalP"/>
    </source>
</evidence>
<evidence type="ECO:0000256" key="3">
    <source>
        <dbReference type="ARBA" id="ARBA00022801"/>
    </source>
</evidence>
<dbReference type="Gene3D" id="2.40.10.10">
    <property type="entry name" value="Trypsin-like serine proteases"/>
    <property type="match status" value="2"/>
</dbReference>
<comment type="similarity">
    <text evidence="1">Belongs to the peptidase S1C family.</text>
</comment>
<dbReference type="InterPro" id="IPR051201">
    <property type="entry name" value="Chloro_Bact_Ser_Proteases"/>
</dbReference>
<feature type="chain" id="PRO_5002535673" description="Trypsin-like serine protease" evidence="4">
    <location>
        <begin position="27"/>
        <end position="775"/>
    </location>
</feature>
<dbReference type="SUPFAM" id="SSF50494">
    <property type="entry name" value="Trypsin-like serine proteases"/>
    <property type="match status" value="1"/>
</dbReference>
<proteinExistence type="inferred from homology"/>
<feature type="signal peptide" evidence="4">
    <location>
        <begin position="1"/>
        <end position="26"/>
    </location>
</feature>
<dbReference type="Gene3D" id="2.60.40.10">
    <property type="entry name" value="Immunoglobulins"/>
    <property type="match status" value="1"/>
</dbReference>
<name>A0A0G0YZZ9_9BACT</name>
<protein>
    <recommendedName>
        <fullName evidence="7">Trypsin-like serine protease</fullName>
    </recommendedName>
</protein>
<dbReference type="PANTHER" id="PTHR43343">
    <property type="entry name" value="PEPTIDASE S12"/>
    <property type="match status" value="1"/>
</dbReference>
<dbReference type="AlphaFoldDB" id="A0A0G0YZZ9"/>
<dbReference type="PRINTS" id="PR00834">
    <property type="entry name" value="PROTEASES2C"/>
</dbReference>
<keyword evidence="4" id="KW-0732">Signal</keyword>
<sequence>MKKQLTILLILFFVCVSFLIASPSFAISSASDCDEPNAKITSISPGTAVPIGGSLIINGYGFGELKKILAGDTGKPPSVLQYFYDRYVDISLIKDGMVHAAGMFEKDSGIISWTDTKIEIIIPTDIESKLLSNVQQNDFIDLSKDSLILSLYHSNISETRTYNGTEYYIIGGAGTHFICADPFLSGSFLYSPSCNVDTWACGGWSVCSSGGQQSRICNKTLDCGFVDTPSPVITQSCSYIPSCTSSDWSCTDWGMCLVNGTKNRTCSKISDCEGGVASPATTQLCTYKPLCTNSDWSCGSWGMCLSNGTKTRECSKNSNCQGGTQSPATTQPCSYTPACSADTWQCGDWGTCSPQGIQARSCNKTYDCPSAETAAPATSQYCVAPNQPQQQTPSEDLGISNQDTIVKATVKLICPVSSTMASQGSGTIINSSGLILTNKHVIDGTSGCLVGFIDDYDDEPYFGDRQIADIYKISSDTDVAVLKLRNPSNKNLASINISQNSSSNIKLGEILTTYGYPADFGRKITYTSGDFSGVDGNYLKTTAVIEHGNSGGGAYLKNGSFIGIPSAVVKGSLNSMGLLLSVNKVNSWLNNSTAYKGNNNNNDYSRVSALLGNIDLGTLDSLGLFVAGDKTNDNTITKDQKSTAKIDKILSKRLAGKLLLQVEDRGRIWYVNPDDAQKSEVTFANALPLFEKLALGIKNSDLNKIPLNNEKTTSATGNRLKGKLLLQVEDKGRIWYVDFNGKKWEVTWANLMSLFQKLALGITNTDLGKIASGSL</sequence>
<dbReference type="Proteomes" id="UP000034516">
    <property type="component" value="Unassembled WGS sequence"/>
</dbReference>
<dbReference type="InterPro" id="IPR013783">
    <property type="entry name" value="Ig-like_fold"/>
</dbReference>
<dbReference type="Pfam" id="PF13365">
    <property type="entry name" value="Trypsin_2"/>
    <property type="match status" value="1"/>
</dbReference>
<organism evidence="5 6">
    <name type="scientific">Candidatus Kuenenbacteria bacterium GW2011_GWA2_42_15</name>
    <dbReference type="NCBI Taxonomy" id="1618677"/>
    <lineage>
        <taxon>Bacteria</taxon>
        <taxon>Candidatus Kueneniibacteriota</taxon>
    </lineage>
</organism>
<evidence type="ECO:0000313" key="6">
    <source>
        <dbReference type="Proteomes" id="UP000034516"/>
    </source>
</evidence>
<comment type="caution">
    <text evidence="5">The sequence shown here is derived from an EMBL/GenBank/DDBJ whole genome shotgun (WGS) entry which is preliminary data.</text>
</comment>
<dbReference type="GO" id="GO:0004252">
    <property type="term" value="F:serine-type endopeptidase activity"/>
    <property type="evidence" value="ECO:0007669"/>
    <property type="project" value="InterPro"/>
</dbReference>
<accession>A0A0G0YZZ9</accession>
<dbReference type="GO" id="GO:0006508">
    <property type="term" value="P:proteolysis"/>
    <property type="evidence" value="ECO:0007669"/>
    <property type="project" value="UniProtKB-KW"/>
</dbReference>
<evidence type="ECO:0000256" key="2">
    <source>
        <dbReference type="ARBA" id="ARBA00022670"/>
    </source>
</evidence>
<evidence type="ECO:0000313" key="5">
    <source>
        <dbReference type="EMBL" id="KKS42094.1"/>
    </source>
</evidence>